<evidence type="ECO:0000313" key="3">
    <source>
        <dbReference type="Proteomes" id="UP000255168"/>
    </source>
</evidence>
<gene>
    <name evidence="1" type="ORF">CBM2605_A140015</name>
    <name evidence="2" type="ORF">CBM2607_11791</name>
</gene>
<dbReference type="Proteomes" id="UP000256710">
    <property type="component" value="Unassembled WGS sequence"/>
</dbReference>
<evidence type="ECO:0000313" key="1">
    <source>
        <dbReference type="EMBL" id="SOZ34785.1"/>
    </source>
</evidence>
<organism evidence="2 3">
    <name type="scientific">Cupriavidus neocaledonicus</name>
    <dbReference type="NCBI Taxonomy" id="1040979"/>
    <lineage>
        <taxon>Bacteria</taxon>
        <taxon>Pseudomonadati</taxon>
        <taxon>Pseudomonadota</taxon>
        <taxon>Betaproteobacteria</taxon>
        <taxon>Burkholderiales</taxon>
        <taxon>Burkholderiaceae</taxon>
        <taxon>Cupriavidus</taxon>
    </lineage>
</organism>
<evidence type="ECO:0000313" key="4">
    <source>
        <dbReference type="Proteomes" id="UP000256710"/>
    </source>
</evidence>
<evidence type="ECO:0000313" key="2">
    <source>
        <dbReference type="EMBL" id="SPD46850.1"/>
    </source>
</evidence>
<accession>A0A375H9I4</accession>
<dbReference type="EMBL" id="LT984806">
    <property type="protein sequence ID" value="SPD46850.1"/>
    <property type="molecule type" value="Genomic_DNA"/>
</dbReference>
<protein>
    <submittedName>
        <fullName evidence="2">Uncharacterized protein</fullName>
    </submittedName>
</protein>
<name>A0A375H9I4_9BURK</name>
<sequence>MPANPATGAARLIVSRYEPIDRTDR</sequence>
<keyword evidence="4" id="KW-1185">Reference proteome</keyword>
<dbReference type="EMBL" id="OFTC01000006">
    <property type="protein sequence ID" value="SOZ34785.1"/>
    <property type="molecule type" value="Genomic_DNA"/>
</dbReference>
<reference evidence="3 4" key="1">
    <citation type="submission" date="2018-01" db="EMBL/GenBank/DDBJ databases">
        <authorList>
            <person name="Clerissi C."/>
        </authorList>
    </citation>
    <scope>NUCLEOTIDE SEQUENCE [LARGE SCALE GENOMIC DNA]</scope>
    <source>
        <strain evidence="1">Cupriavidus taiwanensis STM 6082</strain>
        <strain evidence="2">Cupriavidus taiwanensis STM 6160</strain>
    </source>
</reference>
<dbReference type="Proteomes" id="UP000255168">
    <property type="component" value="Chromosome I"/>
</dbReference>
<proteinExistence type="predicted"/>
<dbReference type="AlphaFoldDB" id="A0A375H9I4"/>